<evidence type="ECO:0000313" key="5">
    <source>
        <dbReference type="Proteomes" id="UP000289857"/>
    </source>
</evidence>
<dbReference type="RefSeq" id="WP_129460033.1">
    <property type="nucleotide sequence ID" value="NZ_SBKN01000001.1"/>
</dbReference>
<evidence type="ECO:0000256" key="2">
    <source>
        <dbReference type="ARBA" id="ARBA00022801"/>
    </source>
</evidence>
<keyword evidence="2" id="KW-0378">Hydrolase</keyword>
<comment type="caution">
    <text evidence="4">The sequence shown here is derived from an EMBL/GenBank/DDBJ whole genome shotgun (WGS) entry which is preliminary data.</text>
</comment>
<evidence type="ECO:0000313" key="4">
    <source>
        <dbReference type="EMBL" id="RXR24068.1"/>
    </source>
</evidence>
<dbReference type="SUPFAM" id="SSF88713">
    <property type="entry name" value="Glycoside hydrolase/deacetylase"/>
    <property type="match status" value="1"/>
</dbReference>
<keyword evidence="5" id="KW-1185">Reference proteome</keyword>
<dbReference type="PROSITE" id="PS51677">
    <property type="entry name" value="NODB"/>
    <property type="match status" value="1"/>
</dbReference>
<dbReference type="InterPro" id="IPR011330">
    <property type="entry name" value="Glyco_hydro/deAcase_b/a-brl"/>
</dbReference>
<dbReference type="GO" id="GO:0016020">
    <property type="term" value="C:membrane"/>
    <property type="evidence" value="ECO:0007669"/>
    <property type="project" value="TreeGrafter"/>
</dbReference>
<evidence type="ECO:0000259" key="3">
    <source>
        <dbReference type="PROSITE" id="PS51677"/>
    </source>
</evidence>
<dbReference type="GO" id="GO:0005975">
    <property type="term" value="P:carbohydrate metabolic process"/>
    <property type="evidence" value="ECO:0007669"/>
    <property type="project" value="InterPro"/>
</dbReference>
<proteinExistence type="predicted"/>
<evidence type="ECO:0000256" key="1">
    <source>
        <dbReference type="ARBA" id="ARBA00022723"/>
    </source>
</evidence>
<sequence length="212" mass="24552">MNILWIKTPRWVKRIFSNLIWEVPNTEKVVYLTFDDGPTPEITDWVLEELAKYHFKATFFLIGDNIRKYPETAQNILKEGHTIGNHTFNHWNGWQKNTDTYIANTELGTQQIKSTLGVSPVLFRPPYGKLKPGQVRALRKKGFKIIMWDIITYDWDTTKSPDFCLNTITKNVESGSIIVFHDSKKAFGNLKVVLPKALQYLNENGFRSESLT</sequence>
<reference evidence="5" key="1">
    <citation type="submission" date="2019-01" db="EMBL/GenBank/DDBJ databases">
        <title>Cytophagaceae bacterium strain CAR-16.</title>
        <authorList>
            <person name="Chen W.-M."/>
        </authorList>
    </citation>
    <scope>NUCLEOTIDE SEQUENCE [LARGE SCALE GENOMIC DNA]</scope>
    <source>
        <strain evidence="5">WWJ-16</strain>
    </source>
</reference>
<dbReference type="PANTHER" id="PTHR10587:SF133">
    <property type="entry name" value="CHITIN DEACETYLASE 1-RELATED"/>
    <property type="match status" value="1"/>
</dbReference>
<dbReference type="Gene3D" id="3.20.20.370">
    <property type="entry name" value="Glycoside hydrolase/deacetylase"/>
    <property type="match status" value="1"/>
</dbReference>
<dbReference type="PANTHER" id="PTHR10587">
    <property type="entry name" value="GLYCOSYL TRANSFERASE-RELATED"/>
    <property type="match status" value="1"/>
</dbReference>
<accession>A0A4Q1KED2</accession>
<dbReference type="CDD" id="cd10917">
    <property type="entry name" value="CE4_NodB_like_6s_7s"/>
    <property type="match status" value="1"/>
</dbReference>
<organism evidence="4 5">
    <name type="scientific">Flavobacterium stagni</name>
    <dbReference type="NCBI Taxonomy" id="2506421"/>
    <lineage>
        <taxon>Bacteria</taxon>
        <taxon>Pseudomonadati</taxon>
        <taxon>Bacteroidota</taxon>
        <taxon>Flavobacteriia</taxon>
        <taxon>Flavobacteriales</taxon>
        <taxon>Flavobacteriaceae</taxon>
        <taxon>Flavobacterium</taxon>
    </lineage>
</organism>
<dbReference type="InterPro" id="IPR050248">
    <property type="entry name" value="Polysacc_deacetylase_ArnD"/>
</dbReference>
<dbReference type="GO" id="GO:0046872">
    <property type="term" value="F:metal ion binding"/>
    <property type="evidence" value="ECO:0007669"/>
    <property type="project" value="UniProtKB-KW"/>
</dbReference>
<name>A0A4Q1KED2_9FLAO</name>
<dbReference type="GO" id="GO:0016810">
    <property type="term" value="F:hydrolase activity, acting on carbon-nitrogen (but not peptide) bonds"/>
    <property type="evidence" value="ECO:0007669"/>
    <property type="project" value="InterPro"/>
</dbReference>
<dbReference type="InterPro" id="IPR002509">
    <property type="entry name" value="NODB_dom"/>
</dbReference>
<protein>
    <submittedName>
        <fullName evidence="4">Polysaccharide deacetylase family protein</fullName>
    </submittedName>
</protein>
<keyword evidence="1" id="KW-0479">Metal-binding</keyword>
<dbReference type="Proteomes" id="UP000289857">
    <property type="component" value="Unassembled WGS sequence"/>
</dbReference>
<dbReference type="AlphaFoldDB" id="A0A4Q1KED2"/>
<feature type="domain" description="NodB homology" evidence="3">
    <location>
        <begin position="28"/>
        <end position="209"/>
    </location>
</feature>
<dbReference type="Pfam" id="PF01522">
    <property type="entry name" value="Polysacc_deac_1"/>
    <property type="match status" value="1"/>
</dbReference>
<dbReference type="EMBL" id="SBKN01000001">
    <property type="protein sequence ID" value="RXR24068.1"/>
    <property type="molecule type" value="Genomic_DNA"/>
</dbReference>
<gene>
    <name evidence="4" type="ORF">EQG61_01125</name>
</gene>
<dbReference type="OrthoDB" id="9812065at2"/>